<dbReference type="PROSITE" id="PS50893">
    <property type="entry name" value="ABC_TRANSPORTER_2"/>
    <property type="match status" value="1"/>
</dbReference>
<dbReference type="EMBL" id="JBHSIS010000008">
    <property type="protein sequence ID" value="MFC4855769.1"/>
    <property type="molecule type" value="Genomic_DNA"/>
</dbReference>
<comment type="similarity">
    <text evidence="1">Belongs to the ABC transporter superfamily.</text>
</comment>
<evidence type="ECO:0000256" key="3">
    <source>
        <dbReference type="ARBA" id="ARBA00022741"/>
    </source>
</evidence>
<evidence type="ECO:0000256" key="4">
    <source>
        <dbReference type="ARBA" id="ARBA00022840"/>
    </source>
</evidence>
<keyword evidence="7" id="KW-1185">Reference proteome</keyword>
<dbReference type="PANTHER" id="PTHR43335">
    <property type="entry name" value="ABC TRANSPORTER, ATP-BINDING PROTEIN"/>
    <property type="match status" value="1"/>
</dbReference>
<dbReference type="SUPFAM" id="SSF52540">
    <property type="entry name" value="P-loop containing nucleoside triphosphate hydrolases"/>
    <property type="match status" value="1"/>
</dbReference>
<reference evidence="7" key="1">
    <citation type="journal article" date="2019" name="Int. J. Syst. Evol. Microbiol.">
        <title>The Global Catalogue of Microorganisms (GCM) 10K type strain sequencing project: providing services to taxonomists for standard genome sequencing and annotation.</title>
        <authorList>
            <consortium name="The Broad Institute Genomics Platform"/>
            <consortium name="The Broad Institute Genome Sequencing Center for Infectious Disease"/>
            <person name="Wu L."/>
            <person name="Ma J."/>
        </authorList>
    </citation>
    <scope>NUCLEOTIDE SEQUENCE [LARGE SCALE GENOMIC DNA]</scope>
    <source>
        <strain evidence="7">ZS-22-S1</strain>
    </source>
</reference>
<keyword evidence="3" id="KW-0547">Nucleotide-binding</keyword>
<dbReference type="Gene3D" id="3.40.50.300">
    <property type="entry name" value="P-loop containing nucleotide triphosphate hydrolases"/>
    <property type="match status" value="1"/>
</dbReference>
<feature type="domain" description="ABC transporter" evidence="5">
    <location>
        <begin position="5"/>
        <end position="230"/>
    </location>
</feature>
<keyword evidence="2" id="KW-0813">Transport</keyword>
<dbReference type="InterPro" id="IPR003439">
    <property type="entry name" value="ABC_transporter-like_ATP-bd"/>
</dbReference>
<organism evidence="6 7">
    <name type="scientific">Actinophytocola glycyrrhizae</name>
    <dbReference type="NCBI Taxonomy" id="2044873"/>
    <lineage>
        <taxon>Bacteria</taxon>
        <taxon>Bacillati</taxon>
        <taxon>Actinomycetota</taxon>
        <taxon>Actinomycetes</taxon>
        <taxon>Pseudonocardiales</taxon>
        <taxon>Pseudonocardiaceae</taxon>
    </lineage>
</organism>
<dbReference type="GO" id="GO:0005524">
    <property type="term" value="F:ATP binding"/>
    <property type="evidence" value="ECO:0007669"/>
    <property type="project" value="UniProtKB-KW"/>
</dbReference>
<evidence type="ECO:0000256" key="1">
    <source>
        <dbReference type="ARBA" id="ARBA00005417"/>
    </source>
</evidence>
<evidence type="ECO:0000259" key="5">
    <source>
        <dbReference type="PROSITE" id="PS50893"/>
    </source>
</evidence>
<dbReference type="InterPro" id="IPR017871">
    <property type="entry name" value="ABC_transporter-like_CS"/>
</dbReference>
<accession>A0ABV9S4K3</accession>
<dbReference type="InterPro" id="IPR003593">
    <property type="entry name" value="AAA+_ATPase"/>
</dbReference>
<evidence type="ECO:0000313" key="6">
    <source>
        <dbReference type="EMBL" id="MFC4855769.1"/>
    </source>
</evidence>
<dbReference type="PANTHER" id="PTHR43335:SF4">
    <property type="entry name" value="ABC TRANSPORTER, ATP-BINDING PROTEIN"/>
    <property type="match status" value="1"/>
</dbReference>
<dbReference type="SMART" id="SM00382">
    <property type="entry name" value="AAA"/>
    <property type="match status" value="1"/>
</dbReference>
<name>A0ABV9S4K3_9PSEU</name>
<dbReference type="InterPro" id="IPR027417">
    <property type="entry name" value="P-loop_NTPase"/>
</dbReference>
<dbReference type="RefSeq" id="WP_378057727.1">
    <property type="nucleotide sequence ID" value="NZ_JBHSIS010000008.1"/>
</dbReference>
<proteinExistence type="inferred from homology"/>
<evidence type="ECO:0000256" key="2">
    <source>
        <dbReference type="ARBA" id="ARBA00022448"/>
    </source>
</evidence>
<gene>
    <name evidence="6" type="ORF">ACFPCV_19845</name>
</gene>
<dbReference type="PROSITE" id="PS00211">
    <property type="entry name" value="ABC_TRANSPORTER_1"/>
    <property type="match status" value="1"/>
</dbReference>
<sequence length="305" mass="31566">MEATIEVAGLRKRFGGTTALDGMTFTVGAGQVTGFVGPNGAGKSTTMRVVLGLDAADAGHALVGGRPYRELRRPLHHVGSLLDAGALQPSRSGRNHLLWLAHSQGLPAARVDEVIAVTGLGPAAKRKAGGYSLGMRQRLGIAAALLGDPPVLMLDEPFNGMDPEGIVWMRTFLRDKAGEGRAVLVSSHLMSELEDTADHVVVVGRGKVIADTSVAELIAAASGDRVTLRTTDRTRAMTVLGGAGGTVAATGGDIVTVGGLTSAAVVGLLTDNAVPFTEISAHRASLEEAYMELTREAVEFQAGRS</sequence>
<protein>
    <submittedName>
        <fullName evidence="6">ATP-binding cassette domain-containing protein</fullName>
    </submittedName>
</protein>
<dbReference type="Pfam" id="PF00005">
    <property type="entry name" value="ABC_tran"/>
    <property type="match status" value="1"/>
</dbReference>
<keyword evidence="4 6" id="KW-0067">ATP-binding</keyword>
<evidence type="ECO:0000313" key="7">
    <source>
        <dbReference type="Proteomes" id="UP001595859"/>
    </source>
</evidence>
<dbReference type="Proteomes" id="UP001595859">
    <property type="component" value="Unassembled WGS sequence"/>
</dbReference>
<comment type="caution">
    <text evidence="6">The sequence shown here is derived from an EMBL/GenBank/DDBJ whole genome shotgun (WGS) entry which is preliminary data.</text>
</comment>